<dbReference type="PANTHER" id="PTHR45947">
    <property type="entry name" value="SULFOQUINOVOSYL TRANSFERASE SQD2"/>
    <property type="match status" value="1"/>
</dbReference>
<feature type="domain" description="Glycosyl transferase family 1" evidence="2">
    <location>
        <begin position="167"/>
        <end position="320"/>
    </location>
</feature>
<evidence type="ECO:0000256" key="1">
    <source>
        <dbReference type="ARBA" id="ARBA00022679"/>
    </source>
</evidence>
<dbReference type="Gene3D" id="3.40.50.2000">
    <property type="entry name" value="Glycogen Phosphorylase B"/>
    <property type="match status" value="2"/>
</dbReference>
<dbReference type="EMBL" id="JACBZS010000001">
    <property type="protein sequence ID" value="NYI70639.1"/>
    <property type="molecule type" value="Genomic_DNA"/>
</dbReference>
<dbReference type="InterPro" id="IPR001296">
    <property type="entry name" value="Glyco_trans_1"/>
</dbReference>
<dbReference type="CDD" id="cd03801">
    <property type="entry name" value="GT4_PimA-like"/>
    <property type="match status" value="1"/>
</dbReference>
<evidence type="ECO:0000259" key="2">
    <source>
        <dbReference type="Pfam" id="PF00534"/>
    </source>
</evidence>
<dbReference type="RefSeq" id="WP_179444572.1">
    <property type="nucleotide sequence ID" value="NZ_JACBZS010000001.1"/>
</dbReference>
<evidence type="ECO:0000313" key="4">
    <source>
        <dbReference type="Proteomes" id="UP000527616"/>
    </source>
</evidence>
<dbReference type="Proteomes" id="UP000527616">
    <property type="component" value="Unassembled WGS sequence"/>
</dbReference>
<name>A0A7Z0IKI1_9ACTN</name>
<dbReference type="PANTHER" id="PTHR45947:SF3">
    <property type="entry name" value="SULFOQUINOVOSYL TRANSFERASE SQD2"/>
    <property type="match status" value="1"/>
</dbReference>
<keyword evidence="1 3" id="KW-0808">Transferase</keyword>
<comment type="caution">
    <text evidence="3">The sequence shown here is derived from an EMBL/GenBank/DDBJ whole genome shotgun (WGS) entry which is preliminary data.</text>
</comment>
<keyword evidence="4" id="KW-1185">Reference proteome</keyword>
<organism evidence="3 4">
    <name type="scientific">Naumannella cuiyingiana</name>
    <dbReference type="NCBI Taxonomy" id="1347891"/>
    <lineage>
        <taxon>Bacteria</taxon>
        <taxon>Bacillati</taxon>
        <taxon>Actinomycetota</taxon>
        <taxon>Actinomycetes</taxon>
        <taxon>Propionibacteriales</taxon>
        <taxon>Propionibacteriaceae</taxon>
        <taxon>Naumannella</taxon>
    </lineage>
</organism>
<sequence length="343" mass="36302">MTVHALLPADVASRPTGGNRWDLRVCDELVRAGVRVQRHELSGDWPAGGADVLAAACGALPDGATVLADGLLGCAHPAVWRRHADRLRAIMIVHLPLALETGTPSAAELDERERDSLAAVDAVIATSPTAAAELARRHGLDPGRIVIAVPGTDPAPPTVPEPAGGRLLCVAAITSRKGIDRLVEALGELADLTWTCTLVGPRDREPALQDRLDARIAELGLDRRMIFRGPLTGDDLAAAYAAADLLVLPSLHETYGMVITEALARAIPVISTAAGTRDALGTTPDGPPGALVDADELSTALRRWLTDPGLRARWRRRAEHRRAGLTDWQRTAEPVLRLVGGSS</sequence>
<dbReference type="Pfam" id="PF00534">
    <property type="entry name" value="Glycos_transf_1"/>
    <property type="match status" value="1"/>
</dbReference>
<gene>
    <name evidence="3" type="ORF">GGQ54_001199</name>
</gene>
<dbReference type="InterPro" id="IPR050194">
    <property type="entry name" value="Glycosyltransferase_grp1"/>
</dbReference>
<dbReference type="AlphaFoldDB" id="A0A7Z0IKI1"/>
<accession>A0A7Z0IKI1</accession>
<dbReference type="SUPFAM" id="SSF53756">
    <property type="entry name" value="UDP-Glycosyltransferase/glycogen phosphorylase"/>
    <property type="match status" value="1"/>
</dbReference>
<reference evidence="3 4" key="1">
    <citation type="submission" date="2020-07" db="EMBL/GenBank/DDBJ databases">
        <title>Sequencing the genomes of 1000 actinobacteria strains.</title>
        <authorList>
            <person name="Klenk H.-P."/>
        </authorList>
    </citation>
    <scope>NUCLEOTIDE SEQUENCE [LARGE SCALE GENOMIC DNA]</scope>
    <source>
        <strain evidence="3 4">DSM 103164</strain>
    </source>
</reference>
<dbReference type="GO" id="GO:0016757">
    <property type="term" value="F:glycosyltransferase activity"/>
    <property type="evidence" value="ECO:0007669"/>
    <property type="project" value="InterPro"/>
</dbReference>
<proteinExistence type="predicted"/>
<evidence type="ECO:0000313" key="3">
    <source>
        <dbReference type="EMBL" id="NYI70639.1"/>
    </source>
</evidence>
<protein>
    <submittedName>
        <fullName evidence="3">Glycosyltransferase involved in cell wall biosynthesis</fullName>
    </submittedName>
</protein>